<evidence type="ECO:0000313" key="3">
    <source>
        <dbReference type="Proteomes" id="UP001168877"/>
    </source>
</evidence>
<keyword evidence="3" id="KW-1185">Reference proteome</keyword>
<gene>
    <name evidence="2" type="ORF">LWI29_023387</name>
</gene>
<evidence type="ECO:0000256" key="1">
    <source>
        <dbReference type="SAM" id="MobiDB-lite"/>
    </source>
</evidence>
<organism evidence="2 3">
    <name type="scientific">Acer saccharum</name>
    <name type="common">Sugar maple</name>
    <dbReference type="NCBI Taxonomy" id="4024"/>
    <lineage>
        <taxon>Eukaryota</taxon>
        <taxon>Viridiplantae</taxon>
        <taxon>Streptophyta</taxon>
        <taxon>Embryophyta</taxon>
        <taxon>Tracheophyta</taxon>
        <taxon>Spermatophyta</taxon>
        <taxon>Magnoliopsida</taxon>
        <taxon>eudicotyledons</taxon>
        <taxon>Gunneridae</taxon>
        <taxon>Pentapetalae</taxon>
        <taxon>rosids</taxon>
        <taxon>malvids</taxon>
        <taxon>Sapindales</taxon>
        <taxon>Sapindaceae</taxon>
        <taxon>Hippocastanoideae</taxon>
        <taxon>Acereae</taxon>
        <taxon>Acer</taxon>
    </lineage>
</organism>
<dbReference type="InterPro" id="IPR036163">
    <property type="entry name" value="HMA_dom_sf"/>
</dbReference>
<reference evidence="2" key="2">
    <citation type="submission" date="2023-06" db="EMBL/GenBank/DDBJ databases">
        <authorList>
            <person name="Swenson N.G."/>
            <person name="Wegrzyn J.L."/>
            <person name="Mcevoy S.L."/>
        </authorList>
    </citation>
    <scope>NUCLEOTIDE SEQUENCE</scope>
    <source>
        <strain evidence="2">NS2018</strain>
        <tissue evidence="2">Leaf</tissue>
    </source>
</reference>
<dbReference type="EMBL" id="JAUESC010000003">
    <property type="protein sequence ID" value="KAK0601347.1"/>
    <property type="molecule type" value="Genomic_DNA"/>
</dbReference>
<proteinExistence type="predicted"/>
<dbReference type="SUPFAM" id="SSF55008">
    <property type="entry name" value="HMA, heavy metal-associated domain"/>
    <property type="match status" value="1"/>
</dbReference>
<dbReference type="GO" id="GO:0046872">
    <property type="term" value="F:metal ion binding"/>
    <property type="evidence" value="ECO:0007669"/>
    <property type="project" value="InterPro"/>
</dbReference>
<feature type="region of interest" description="Disordered" evidence="1">
    <location>
        <begin position="95"/>
        <end position="116"/>
    </location>
</feature>
<comment type="caution">
    <text evidence="2">The sequence shown here is derived from an EMBL/GenBank/DDBJ whole genome shotgun (WGS) entry which is preliminary data.</text>
</comment>
<reference evidence="2" key="1">
    <citation type="journal article" date="2022" name="Plant J.">
        <title>Strategies of tolerance reflected in two North American maple genomes.</title>
        <authorList>
            <person name="McEvoy S.L."/>
            <person name="Sezen U.U."/>
            <person name="Trouern-Trend A."/>
            <person name="McMahon S.M."/>
            <person name="Schaberg P.G."/>
            <person name="Yang J."/>
            <person name="Wegrzyn J.L."/>
            <person name="Swenson N.G."/>
        </authorList>
    </citation>
    <scope>NUCLEOTIDE SEQUENCE</scope>
    <source>
        <strain evidence="2">NS2018</strain>
    </source>
</reference>
<evidence type="ECO:0000313" key="2">
    <source>
        <dbReference type="EMBL" id="KAK0601347.1"/>
    </source>
</evidence>
<dbReference type="PANTHER" id="PTHR47005:SF5">
    <property type="entry name" value="HEAVY METAL TRANSPORT_DETOXIFICATION SUPERFAMILY PROTEIN"/>
    <property type="match status" value="1"/>
</dbReference>
<name>A0AA39W272_ACESA</name>
<dbReference type="AlphaFoldDB" id="A0AA39W272"/>
<accession>A0AA39W272</accession>
<feature type="compositionally biased region" description="Pro residues" evidence="1">
    <location>
        <begin position="98"/>
        <end position="116"/>
    </location>
</feature>
<sequence>MISKDTAMAEKTKKVREMFLKVDLECYKCYKKVKRILCKFPQIQDQVYNEKNNTVKIKVVCCSPENIRDEICYKGRGTIKSIEMKKVTFDLQKQTAPAPAPELEPEPAQAPAPAPKQAPAPALALAYSPGPVPIGFYCTECSERRGGGPVRYCDGYCGRPVYDSWGGGGNRPYYGSHYSEYYFNEDNSQGCTIM</sequence>
<dbReference type="Proteomes" id="UP001168877">
    <property type="component" value="Unassembled WGS sequence"/>
</dbReference>
<dbReference type="PANTHER" id="PTHR47005">
    <property type="entry name" value="HEAVY METAL TRANSPORT/DETOXIFICATION SUPERFAMILY PROTEIN"/>
    <property type="match status" value="1"/>
</dbReference>
<protein>
    <submittedName>
        <fullName evidence="2">Uncharacterized protein</fullName>
    </submittedName>
</protein>